<accession>A0A8J2XAM5</accession>
<dbReference type="PANTHER" id="PTHR45688:SF13">
    <property type="entry name" value="ALANINE--GLYOXYLATE AMINOTRANSFERASE 2-LIKE"/>
    <property type="match status" value="1"/>
</dbReference>
<name>A0A8J2XAM5_ZYGB2</name>
<dbReference type="Pfam" id="PF00202">
    <property type="entry name" value="Aminotran_3"/>
    <property type="match status" value="1"/>
</dbReference>
<dbReference type="OrthoDB" id="10261433at2759"/>
<evidence type="ECO:0000256" key="2">
    <source>
        <dbReference type="ARBA" id="ARBA00022898"/>
    </source>
</evidence>
<dbReference type="Gene3D" id="3.40.640.10">
    <property type="entry name" value="Type I PLP-dependent aspartate aminotransferase-like (Major domain)"/>
    <property type="match status" value="1"/>
</dbReference>
<dbReference type="PROSITE" id="PS00600">
    <property type="entry name" value="AA_TRANSFER_CLASS_3"/>
    <property type="match status" value="1"/>
</dbReference>
<organism evidence="4 5">
    <name type="scientific">Zygosaccharomyces bailii (strain CLIB 213 / ATCC 58445 / CBS 680 / BCRC 21525 / NBRC 1098 / NCYC 1416 / NRRL Y-2227)</name>
    <dbReference type="NCBI Taxonomy" id="1333698"/>
    <lineage>
        <taxon>Eukaryota</taxon>
        <taxon>Fungi</taxon>
        <taxon>Dikarya</taxon>
        <taxon>Ascomycota</taxon>
        <taxon>Saccharomycotina</taxon>
        <taxon>Saccharomycetes</taxon>
        <taxon>Saccharomycetales</taxon>
        <taxon>Saccharomycetaceae</taxon>
        <taxon>Zygosaccharomyces</taxon>
    </lineage>
</organism>
<sequence>MTAAHNLYQDYPQENLQKKSKHLLGYGAKFAPMVITRAQGSYVYAGDKQILDFTSGQMSTLLGHGHPEITETITEHASQLDHLFSGMLSPPVLDLAEKLTGLLPEGLDRAMFLSTGAEANEAAIKLAKIYTGKFEVVGLSLSWHGMTGASGAITYQDGRKNHVPMMPGSLVLPSPNAYRSIFRKPDGSYDWETEMDYGFDLIDTASVGSLAAVIIEPVMSCGGMIVLPDGYLKRLKMHCEKRGMLLIVDEAQTAIGRCGAMFGFEAHGIVPDILSLSKTLGNGLPLSAIVTSNEIADKGAEGRFLFYTTHVNDPLPCAVGSKVLDIVVRDNLVENSEKMGELFRSEIRHLQKQYAQIGDVRGRGLMTGVEIIDPETKVADGDLAGRLADKMMQLGLSANLISVPAFGGVFRIAPPITVSKEEILQGAQIFAESFRQVLGPKA</sequence>
<comment type="similarity">
    <text evidence="1 3">Belongs to the class-III pyridoxal-phosphate-dependent aminotransferase family.</text>
</comment>
<evidence type="ECO:0000256" key="1">
    <source>
        <dbReference type="ARBA" id="ARBA00008954"/>
    </source>
</evidence>
<dbReference type="GO" id="GO:0005739">
    <property type="term" value="C:mitochondrion"/>
    <property type="evidence" value="ECO:0007669"/>
    <property type="project" value="TreeGrafter"/>
</dbReference>
<keyword evidence="2 3" id="KW-0663">Pyridoxal phosphate</keyword>
<proteinExistence type="inferred from homology"/>
<dbReference type="InterPro" id="IPR015421">
    <property type="entry name" value="PyrdxlP-dep_Trfase_major"/>
</dbReference>
<keyword evidence="5" id="KW-1185">Reference proteome</keyword>
<evidence type="ECO:0000256" key="3">
    <source>
        <dbReference type="RuleBase" id="RU003560"/>
    </source>
</evidence>
<dbReference type="InterPro" id="IPR015422">
    <property type="entry name" value="PyrdxlP-dep_Trfase_small"/>
</dbReference>
<dbReference type="InterPro" id="IPR049704">
    <property type="entry name" value="Aminotrans_3_PPA_site"/>
</dbReference>
<gene>
    <name evidence="4" type="ORF">BN860_01178g</name>
</gene>
<dbReference type="Proteomes" id="UP000019375">
    <property type="component" value="Unassembled WGS sequence"/>
</dbReference>
<dbReference type="EMBL" id="HG316464">
    <property type="protein sequence ID" value="CDF91363.1"/>
    <property type="molecule type" value="Genomic_DNA"/>
</dbReference>
<dbReference type="PANTHER" id="PTHR45688">
    <property type="match status" value="1"/>
</dbReference>
<protein>
    <submittedName>
        <fullName evidence="4">ZYBA0S11-01178g1_1</fullName>
    </submittedName>
</protein>
<reference evidence="5" key="1">
    <citation type="journal article" date="2013" name="Genome Announc.">
        <title>Genome sequence of the food spoilage yeast Zygosaccharomyces bailii CLIB 213(T).</title>
        <authorList>
            <person name="Galeote V."/>
            <person name="Bigey F."/>
            <person name="Devillers H."/>
            <person name="Neuveglise C."/>
            <person name="Dequin S."/>
        </authorList>
    </citation>
    <scope>NUCLEOTIDE SEQUENCE [LARGE SCALE GENOMIC DNA]</scope>
    <source>
        <strain evidence="5">CLIB 213 / ATCC 58445 / CBS 680 / CCRC 21525 / NBRC 1098 / NCYC 1416 / NRRL Y-2227</strain>
    </source>
</reference>
<dbReference type="InterPro" id="IPR005814">
    <property type="entry name" value="Aminotrans_3"/>
</dbReference>
<dbReference type="GO" id="GO:0030170">
    <property type="term" value="F:pyridoxal phosphate binding"/>
    <property type="evidence" value="ECO:0007669"/>
    <property type="project" value="InterPro"/>
</dbReference>
<dbReference type="SUPFAM" id="SSF53383">
    <property type="entry name" value="PLP-dependent transferases"/>
    <property type="match status" value="1"/>
</dbReference>
<dbReference type="InterPro" id="IPR015424">
    <property type="entry name" value="PyrdxlP-dep_Trfase"/>
</dbReference>
<dbReference type="GO" id="GO:0008483">
    <property type="term" value="F:transaminase activity"/>
    <property type="evidence" value="ECO:0007669"/>
    <property type="project" value="InterPro"/>
</dbReference>
<dbReference type="CDD" id="cd00610">
    <property type="entry name" value="OAT_like"/>
    <property type="match status" value="1"/>
</dbReference>
<evidence type="ECO:0000313" key="5">
    <source>
        <dbReference type="Proteomes" id="UP000019375"/>
    </source>
</evidence>
<evidence type="ECO:0000313" key="4">
    <source>
        <dbReference type="EMBL" id="CDF91363.1"/>
    </source>
</evidence>
<dbReference type="Gene3D" id="3.90.1150.10">
    <property type="entry name" value="Aspartate Aminotransferase, domain 1"/>
    <property type="match status" value="1"/>
</dbReference>
<dbReference type="PIRSF" id="PIRSF000521">
    <property type="entry name" value="Transaminase_4ab_Lys_Orn"/>
    <property type="match status" value="1"/>
</dbReference>
<dbReference type="AlphaFoldDB" id="A0A8J2XAM5"/>